<dbReference type="RefSeq" id="WP_060741635.1">
    <property type="nucleotide sequence ID" value="NZ_CP012831.1"/>
</dbReference>
<evidence type="ECO:0000313" key="2">
    <source>
        <dbReference type="Proteomes" id="UP000059425"/>
    </source>
</evidence>
<proteinExistence type="predicted"/>
<reference evidence="2" key="1">
    <citation type="submission" date="2015-09" db="EMBL/GenBank/DDBJ databases">
        <title>Whole genome sequence of Pseudomonas fluorescens FW300-N2C3.</title>
        <authorList>
            <person name="Ray J."/>
            <person name="Melnyk R."/>
            <person name="Deutschbauer A."/>
        </authorList>
    </citation>
    <scope>NUCLEOTIDE SEQUENCE [LARGE SCALE GENOMIC DNA]</scope>
    <source>
        <strain evidence="2">FW300-N2C3</strain>
    </source>
</reference>
<sequence>MSFTDELVAAFPASNPVPPVLRQTMEFLEALGCVRHYRTGGRYMTLHPEPEYNNSAITAFHVPDSADTARWTACEDPRVNERLSIFLRTGGDGSWAGLWLDDHDQQRIVHLGSGSGSDMLCVLTNSTQDLIRLLAIGYNEHCWPEEFTRTPAELREQQYADDDYPAPPRALRAYVECTLGLSVPARASDLISSTTSMDAHESSDPFWNWLKQVRND</sequence>
<evidence type="ECO:0008006" key="3">
    <source>
        <dbReference type="Google" id="ProtNLM"/>
    </source>
</evidence>
<dbReference type="AlphaFoldDB" id="A0A0N9WVP1"/>
<name>A0A0N9WVP1_PSEFL</name>
<accession>A0A0N9WVP1</accession>
<organism evidence="1 2">
    <name type="scientific">Pseudomonas fluorescens</name>
    <dbReference type="NCBI Taxonomy" id="294"/>
    <lineage>
        <taxon>Bacteria</taxon>
        <taxon>Pseudomonadati</taxon>
        <taxon>Pseudomonadota</taxon>
        <taxon>Gammaproteobacteria</taxon>
        <taxon>Pseudomonadales</taxon>
        <taxon>Pseudomonadaceae</taxon>
        <taxon>Pseudomonas</taxon>
    </lineage>
</organism>
<evidence type="ECO:0000313" key="1">
    <source>
        <dbReference type="EMBL" id="ALI09482.1"/>
    </source>
</evidence>
<gene>
    <name evidence="1" type="ORF">AO356_22560</name>
</gene>
<dbReference type="Proteomes" id="UP000059425">
    <property type="component" value="Chromosome"/>
</dbReference>
<dbReference type="OrthoDB" id="9816539at2"/>
<reference evidence="1 2" key="2">
    <citation type="journal article" date="2018" name="Nature">
        <title>Mutant phenotypes for thousands of bacterial genes of unknown function.</title>
        <authorList>
            <person name="Price M.N."/>
            <person name="Wetmore K.M."/>
            <person name="Waters R.J."/>
            <person name="Callaghan M."/>
            <person name="Ray J."/>
            <person name="Liu H."/>
            <person name="Kuehl J.V."/>
            <person name="Melnyk R.A."/>
            <person name="Lamson J.S."/>
            <person name="Suh Y."/>
            <person name="Carlson H.K."/>
            <person name="Esquivel Z."/>
            <person name="Sadeeshkumar H."/>
            <person name="Chakraborty R."/>
            <person name="Zane G.M."/>
            <person name="Rubin B.E."/>
            <person name="Wall J.D."/>
            <person name="Visel A."/>
            <person name="Bristow J."/>
            <person name="Blow M.J."/>
            <person name="Arkin A.P."/>
            <person name="Deutschbauer A.M."/>
        </authorList>
    </citation>
    <scope>NUCLEOTIDE SEQUENCE [LARGE SCALE GENOMIC DNA]</scope>
    <source>
        <strain evidence="1 2">FW300-N2C3</strain>
    </source>
</reference>
<protein>
    <recommendedName>
        <fullName evidence="3">SMI1/KNR4 family protein</fullName>
    </recommendedName>
</protein>
<dbReference type="EMBL" id="CP012831">
    <property type="protein sequence ID" value="ALI09482.1"/>
    <property type="molecule type" value="Genomic_DNA"/>
</dbReference>